<comment type="similarity">
    <text evidence="1">Belongs to the transposase 11 family.</text>
</comment>
<dbReference type="GO" id="GO:0004803">
    <property type="term" value="F:transposase activity"/>
    <property type="evidence" value="ECO:0007669"/>
    <property type="project" value="InterPro"/>
</dbReference>
<evidence type="ECO:0000256" key="4">
    <source>
        <dbReference type="ARBA" id="ARBA00023172"/>
    </source>
</evidence>
<dbReference type="InterPro" id="IPR002559">
    <property type="entry name" value="Transposase_11"/>
</dbReference>
<feature type="domain" description="DUF4372" evidence="6">
    <location>
        <begin position="6"/>
        <end position="63"/>
    </location>
</feature>
<dbReference type="InterPro" id="IPR047952">
    <property type="entry name" value="Transpos_IS4"/>
</dbReference>
<dbReference type="Pfam" id="PF14294">
    <property type="entry name" value="DUF4372"/>
    <property type="match status" value="1"/>
</dbReference>
<keyword evidence="4" id="KW-0233">DNA recombination</keyword>
<evidence type="ECO:0000256" key="3">
    <source>
        <dbReference type="ARBA" id="ARBA00023125"/>
    </source>
</evidence>
<dbReference type="PANTHER" id="PTHR33258:SF1">
    <property type="entry name" value="TRANSPOSASE INSL FOR INSERTION SEQUENCE ELEMENT IS186A-RELATED"/>
    <property type="match status" value="1"/>
</dbReference>
<keyword evidence="2" id="KW-0815">Transposition</keyword>
<name>A0A090IYR7_9BACI</name>
<dbReference type="GO" id="GO:0006313">
    <property type="term" value="P:DNA transposition"/>
    <property type="evidence" value="ECO:0007669"/>
    <property type="project" value="InterPro"/>
</dbReference>
<dbReference type="Gene3D" id="3.90.350.10">
    <property type="entry name" value="Transposase Inhibitor Protein From Tn5, Chain A, domain 1"/>
    <property type="match status" value="1"/>
</dbReference>
<gene>
    <name evidence="7" type="ORF">BT1A1_0857</name>
</gene>
<dbReference type="InterPro" id="IPR025399">
    <property type="entry name" value="DUF4372"/>
</dbReference>
<sequence length="374" mass="43978">MDKFTRKTSFEQWFSPINRPLFDDLVKTHQLNHYTKKLYMASFMKLLLYAQLHETESLRALSDAVFLEELQRATGLESISFSQLGRRINTIPTEFFQTIFLDLVAQIHRKTNFQTRRKVTTPLKIIDSSILPLNLTNHKWAEFRKTKSGVKLHLRLVFMEKGLSYPDKAVLTNANEHDRGQLEVFVDDKECMYVFDRGYLDYGRFDQMTEDGYFFVTRLRKNAVVRVLESFSLPEDSPVFSDEMVVIGTPQNRSENVFRLLKLHDTKGNELHLLTNRFDIDADEIAETYQSRWAIELFFKWMKQHLNIKKFFGHSEQAVHNQVYVAMIVYCLNVLAQLNTNSERSYLQISHYLKASLWKSAHIWLRKIEGNGVP</sequence>
<dbReference type="InterPro" id="IPR012337">
    <property type="entry name" value="RNaseH-like_sf"/>
</dbReference>
<reference evidence="7 8" key="1">
    <citation type="submission" date="2014-07" db="EMBL/GenBank/DDBJ databases">
        <authorList>
            <person name="Wibberg Daniel"/>
        </authorList>
    </citation>
    <scope>NUCLEOTIDE SEQUENCE [LARGE SCALE GENOMIC DNA]</scope>
</reference>
<keyword evidence="3" id="KW-0238">DNA-binding</keyword>
<evidence type="ECO:0000313" key="7">
    <source>
        <dbReference type="EMBL" id="CEE00705.1"/>
    </source>
</evidence>
<evidence type="ECO:0000256" key="2">
    <source>
        <dbReference type="ARBA" id="ARBA00022578"/>
    </source>
</evidence>
<dbReference type="RefSeq" id="WP_034768464.1">
    <property type="nucleotide sequence ID" value="NZ_CCRF01000035.1"/>
</dbReference>
<evidence type="ECO:0000259" key="6">
    <source>
        <dbReference type="Pfam" id="PF14294"/>
    </source>
</evidence>
<proteinExistence type="inferred from homology"/>
<dbReference type="NCBIfam" id="NF033592">
    <property type="entry name" value="transpos_IS4_1"/>
    <property type="match status" value="1"/>
</dbReference>
<dbReference type="SUPFAM" id="SSF53098">
    <property type="entry name" value="Ribonuclease H-like"/>
    <property type="match status" value="1"/>
</dbReference>
<evidence type="ECO:0000256" key="1">
    <source>
        <dbReference type="ARBA" id="ARBA00010075"/>
    </source>
</evidence>
<protein>
    <submittedName>
        <fullName evidence="7">Transposase IS4 family protein</fullName>
    </submittedName>
</protein>
<dbReference type="Proteomes" id="UP000040576">
    <property type="component" value="Unassembled WGS sequence"/>
</dbReference>
<dbReference type="EMBL" id="CCRF01000035">
    <property type="protein sequence ID" value="CEE00705.1"/>
    <property type="molecule type" value="Genomic_DNA"/>
</dbReference>
<keyword evidence="8" id="KW-1185">Reference proteome</keyword>
<dbReference type="AlphaFoldDB" id="A0A090IYR7"/>
<dbReference type="PANTHER" id="PTHR33258">
    <property type="entry name" value="TRANSPOSASE INSL FOR INSERTION SEQUENCE ELEMENT IS186A-RELATED"/>
    <property type="match status" value="1"/>
</dbReference>
<evidence type="ECO:0000259" key="5">
    <source>
        <dbReference type="Pfam" id="PF01609"/>
    </source>
</evidence>
<feature type="domain" description="Transposase IS4-like" evidence="5">
    <location>
        <begin position="124"/>
        <end position="332"/>
    </location>
</feature>
<accession>A0A090IYR7</accession>
<dbReference type="GO" id="GO:0003677">
    <property type="term" value="F:DNA binding"/>
    <property type="evidence" value="ECO:0007669"/>
    <property type="project" value="UniProtKB-KW"/>
</dbReference>
<organism evidence="7 8">
    <name type="scientific">Caldibacillus thermoamylovorans</name>
    <dbReference type="NCBI Taxonomy" id="35841"/>
    <lineage>
        <taxon>Bacteria</taxon>
        <taxon>Bacillati</taxon>
        <taxon>Bacillota</taxon>
        <taxon>Bacilli</taxon>
        <taxon>Bacillales</taxon>
        <taxon>Bacillaceae</taxon>
        <taxon>Caldibacillus</taxon>
    </lineage>
</organism>
<dbReference type="Pfam" id="PF01609">
    <property type="entry name" value="DDE_Tnp_1"/>
    <property type="match status" value="1"/>
</dbReference>
<evidence type="ECO:0000313" key="8">
    <source>
        <dbReference type="Proteomes" id="UP000040576"/>
    </source>
</evidence>